<dbReference type="Pfam" id="PF01370">
    <property type="entry name" value="Epimerase"/>
    <property type="match status" value="1"/>
</dbReference>
<gene>
    <name evidence="2" type="ORF">GCM10007888_29870</name>
</gene>
<evidence type="ECO:0000259" key="1">
    <source>
        <dbReference type="Pfam" id="PF01370"/>
    </source>
</evidence>
<dbReference type="Gene3D" id="3.40.50.720">
    <property type="entry name" value="NAD(P)-binding Rossmann-like Domain"/>
    <property type="match status" value="1"/>
</dbReference>
<feature type="domain" description="NAD-dependent epimerase/dehydratase" evidence="1">
    <location>
        <begin position="5"/>
        <end position="146"/>
    </location>
</feature>
<dbReference type="InterPro" id="IPR020904">
    <property type="entry name" value="Sc_DH/Rdtase_CS"/>
</dbReference>
<dbReference type="EMBL" id="BSPK01000048">
    <property type="protein sequence ID" value="GLS64606.1"/>
    <property type="molecule type" value="Genomic_DNA"/>
</dbReference>
<dbReference type="PANTHER" id="PTHR43245">
    <property type="entry name" value="BIFUNCTIONAL POLYMYXIN RESISTANCE PROTEIN ARNA"/>
    <property type="match status" value="1"/>
</dbReference>
<comment type="caution">
    <text evidence="2">The sequence shown here is derived from an EMBL/GenBank/DDBJ whole genome shotgun (WGS) entry which is preliminary data.</text>
</comment>
<proteinExistence type="predicted"/>
<organism evidence="2 3">
    <name type="scientific">Methylobacterium oxalidis</name>
    <dbReference type="NCBI Taxonomy" id="944322"/>
    <lineage>
        <taxon>Bacteria</taxon>
        <taxon>Pseudomonadati</taxon>
        <taxon>Pseudomonadota</taxon>
        <taxon>Alphaproteobacteria</taxon>
        <taxon>Hyphomicrobiales</taxon>
        <taxon>Methylobacteriaceae</taxon>
        <taxon>Methylobacterium</taxon>
    </lineage>
</organism>
<protein>
    <recommendedName>
        <fullName evidence="1">NAD-dependent epimerase/dehydratase domain-containing protein</fullName>
    </recommendedName>
</protein>
<sequence length="195" mass="20711">MTGTILITGAAGRMGRTLLHHWQDRVPLGLDRAGADRTVDLTSGPDACVWAFAGAETVVHLAADPDPIASYESGGYGNTLETLTVVGACLQAGVRRLIFASSVWADAPAWRLADRMTWYAASKLAGEALVQAWADQTGNPAVCLRPGFFDPGAGRADGFNEALRVDVPSLCRHFDEALAWEGPGCAIRYAVGKLR</sequence>
<dbReference type="InterPro" id="IPR050177">
    <property type="entry name" value="Lipid_A_modif_metabolic_enz"/>
</dbReference>
<dbReference type="InterPro" id="IPR036291">
    <property type="entry name" value="NAD(P)-bd_dom_sf"/>
</dbReference>
<dbReference type="PROSITE" id="PS00061">
    <property type="entry name" value="ADH_SHORT"/>
    <property type="match status" value="1"/>
</dbReference>
<reference evidence="3" key="1">
    <citation type="journal article" date="2019" name="Int. J. Syst. Evol. Microbiol.">
        <title>The Global Catalogue of Microorganisms (GCM) 10K type strain sequencing project: providing services to taxonomists for standard genome sequencing and annotation.</title>
        <authorList>
            <consortium name="The Broad Institute Genomics Platform"/>
            <consortium name="The Broad Institute Genome Sequencing Center for Infectious Disease"/>
            <person name="Wu L."/>
            <person name="Ma J."/>
        </authorList>
    </citation>
    <scope>NUCLEOTIDE SEQUENCE [LARGE SCALE GENOMIC DNA]</scope>
    <source>
        <strain evidence="3">NBRC 107715</strain>
    </source>
</reference>
<dbReference type="Proteomes" id="UP001156856">
    <property type="component" value="Unassembled WGS sequence"/>
</dbReference>
<evidence type="ECO:0000313" key="2">
    <source>
        <dbReference type="EMBL" id="GLS64606.1"/>
    </source>
</evidence>
<keyword evidence="3" id="KW-1185">Reference proteome</keyword>
<evidence type="ECO:0000313" key="3">
    <source>
        <dbReference type="Proteomes" id="UP001156856"/>
    </source>
</evidence>
<accession>A0ABQ6DKA7</accession>
<dbReference type="SUPFAM" id="SSF51735">
    <property type="entry name" value="NAD(P)-binding Rossmann-fold domains"/>
    <property type="match status" value="1"/>
</dbReference>
<dbReference type="CDD" id="cd08946">
    <property type="entry name" value="SDR_e"/>
    <property type="match status" value="1"/>
</dbReference>
<dbReference type="InterPro" id="IPR001509">
    <property type="entry name" value="Epimerase_deHydtase"/>
</dbReference>
<name>A0ABQ6DKA7_9HYPH</name>